<accession>A0ABS4J3X7</accession>
<evidence type="ECO:0000313" key="2">
    <source>
        <dbReference type="Proteomes" id="UP001519287"/>
    </source>
</evidence>
<dbReference type="SUPFAM" id="SSF140500">
    <property type="entry name" value="BAS1536-like"/>
    <property type="match status" value="1"/>
</dbReference>
<evidence type="ECO:0008006" key="3">
    <source>
        <dbReference type="Google" id="ProtNLM"/>
    </source>
</evidence>
<dbReference type="EMBL" id="JAGGLB010000019">
    <property type="protein sequence ID" value="MBP1993509.1"/>
    <property type="molecule type" value="Genomic_DNA"/>
</dbReference>
<reference evidence="1 2" key="1">
    <citation type="submission" date="2021-03" db="EMBL/GenBank/DDBJ databases">
        <title>Genomic Encyclopedia of Type Strains, Phase IV (KMG-IV): sequencing the most valuable type-strain genomes for metagenomic binning, comparative biology and taxonomic classification.</title>
        <authorList>
            <person name="Goeker M."/>
        </authorList>
    </citation>
    <scope>NUCLEOTIDE SEQUENCE [LARGE SCALE GENOMIC DNA]</scope>
    <source>
        <strain evidence="1 2">DSM 26048</strain>
    </source>
</reference>
<proteinExistence type="predicted"/>
<evidence type="ECO:0000313" key="1">
    <source>
        <dbReference type="EMBL" id="MBP1993509.1"/>
    </source>
</evidence>
<dbReference type="RefSeq" id="WP_209975399.1">
    <property type="nucleotide sequence ID" value="NZ_JAGGLB010000019.1"/>
</dbReference>
<dbReference type="InterPro" id="IPR018540">
    <property type="entry name" value="Spo0E-like"/>
</dbReference>
<name>A0ABS4J3X7_9BACL</name>
<sequence length="88" mass="10364">MAYLGQQLTNYSDFVQLREKRSDERWLFKTTKKPAPHALLEEEIHNLRCRLEEMVFDGAAMTSDTVIELSKILDSKINDYMKIVKKSR</sequence>
<organism evidence="1 2">
    <name type="scientific">Paenibacillus eucommiae</name>
    <dbReference type="NCBI Taxonomy" id="1355755"/>
    <lineage>
        <taxon>Bacteria</taxon>
        <taxon>Bacillati</taxon>
        <taxon>Bacillota</taxon>
        <taxon>Bacilli</taxon>
        <taxon>Bacillales</taxon>
        <taxon>Paenibacillaceae</taxon>
        <taxon>Paenibacillus</taxon>
    </lineage>
</organism>
<comment type="caution">
    <text evidence="1">The sequence shown here is derived from an EMBL/GenBank/DDBJ whole genome shotgun (WGS) entry which is preliminary data.</text>
</comment>
<keyword evidence="2" id="KW-1185">Reference proteome</keyword>
<dbReference type="Proteomes" id="UP001519287">
    <property type="component" value="Unassembled WGS sequence"/>
</dbReference>
<dbReference type="InterPro" id="IPR036638">
    <property type="entry name" value="HLH_DNA-bd_sf"/>
</dbReference>
<dbReference type="Pfam" id="PF09388">
    <property type="entry name" value="SpoOE-like"/>
    <property type="match status" value="1"/>
</dbReference>
<protein>
    <recommendedName>
        <fullName evidence="3">Aspartyl-phosphate phosphatase Spo0E family protein</fullName>
    </recommendedName>
</protein>
<gene>
    <name evidence="1" type="ORF">J2Z66_005131</name>
</gene>
<dbReference type="InterPro" id="IPR037208">
    <property type="entry name" value="Spo0E-like_sf"/>
</dbReference>
<dbReference type="Gene3D" id="4.10.280.10">
    <property type="entry name" value="Helix-loop-helix DNA-binding domain"/>
    <property type="match status" value="1"/>
</dbReference>